<dbReference type="PROSITE" id="PS51371">
    <property type="entry name" value="CBS"/>
    <property type="match status" value="2"/>
</dbReference>
<evidence type="ECO:0000256" key="2">
    <source>
        <dbReference type="PROSITE-ProRule" id="PRU00703"/>
    </source>
</evidence>
<dbReference type="CDD" id="cd02205">
    <property type="entry name" value="CBS_pair_SF"/>
    <property type="match status" value="1"/>
</dbReference>
<proteinExistence type="predicted"/>
<organism evidence="4 5">
    <name type="scientific">Mariprofundus micogutta</name>
    <dbReference type="NCBI Taxonomy" id="1921010"/>
    <lineage>
        <taxon>Bacteria</taxon>
        <taxon>Pseudomonadati</taxon>
        <taxon>Pseudomonadota</taxon>
        <taxon>Candidatius Mariprofundia</taxon>
        <taxon>Mariprofundales</taxon>
        <taxon>Mariprofundaceae</taxon>
        <taxon>Mariprofundus</taxon>
    </lineage>
</organism>
<reference evidence="4 5" key="1">
    <citation type="journal article" date="2017" name="Arch. Microbiol.">
        <title>Mariprofundus micogutta sp. nov., a novel iron-oxidizing zetaproteobacterium isolated from a deep-sea hydrothermal field at the Bayonnaise knoll of the Izu-Ogasawara arc, and a description of Mariprofundales ord. nov. and Zetaproteobacteria classis nov.</title>
        <authorList>
            <person name="Makita H."/>
            <person name="Tanaka E."/>
            <person name="Mitsunobu S."/>
            <person name="Miyazaki M."/>
            <person name="Nunoura T."/>
            <person name="Uematsu K."/>
            <person name="Takaki Y."/>
            <person name="Nishi S."/>
            <person name="Shimamura S."/>
            <person name="Takai K."/>
        </authorList>
    </citation>
    <scope>NUCLEOTIDE SEQUENCE [LARGE SCALE GENOMIC DNA]</scope>
    <source>
        <strain evidence="4 5">ET2</strain>
    </source>
</reference>
<keyword evidence="5" id="KW-1185">Reference proteome</keyword>
<dbReference type="InterPro" id="IPR046342">
    <property type="entry name" value="CBS_dom_sf"/>
</dbReference>
<evidence type="ECO:0000259" key="3">
    <source>
        <dbReference type="PROSITE" id="PS51371"/>
    </source>
</evidence>
<dbReference type="Pfam" id="PF00571">
    <property type="entry name" value="CBS"/>
    <property type="match status" value="2"/>
</dbReference>
<gene>
    <name evidence="4" type="ORF">MMIC_P1092</name>
</gene>
<dbReference type="SMART" id="SM00116">
    <property type="entry name" value="CBS"/>
    <property type="match status" value="2"/>
</dbReference>
<keyword evidence="1 2" id="KW-0129">CBS domain</keyword>
<evidence type="ECO:0000313" key="4">
    <source>
        <dbReference type="EMBL" id="GAV20130.1"/>
    </source>
</evidence>
<protein>
    <submittedName>
        <fullName evidence="4">Inosine 5'-monophosphate dehydrogenase</fullName>
    </submittedName>
</protein>
<name>A0A1L8CMH6_9PROT</name>
<dbReference type="Proteomes" id="UP000231632">
    <property type="component" value="Unassembled WGS sequence"/>
</dbReference>
<dbReference type="STRING" id="1921010.MMIC_P1092"/>
<dbReference type="InterPro" id="IPR051257">
    <property type="entry name" value="Diverse_CBS-Domain"/>
</dbReference>
<sequence>MLAKNVMSTDLVSLQLGATVRDAIALFQESSLHDFPVIDDQGKPVGIVTSRSILHCAVPRYASDELLAVMKAGPDIESVYNNLAAELDRQVSDVLERNFDEVKGDMPTSAVAAMLTHLKGDSRNILVVDEAGRLIGIISARDIICRLPEKTEV</sequence>
<feature type="domain" description="CBS" evidence="3">
    <location>
        <begin position="7"/>
        <end position="65"/>
    </location>
</feature>
<evidence type="ECO:0000256" key="1">
    <source>
        <dbReference type="ARBA" id="ARBA00023122"/>
    </source>
</evidence>
<dbReference type="Gene3D" id="3.10.580.10">
    <property type="entry name" value="CBS-domain"/>
    <property type="match status" value="1"/>
</dbReference>
<dbReference type="EMBL" id="BDFD01000007">
    <property type="protein sequence ID" value="GAV20130.1"/>
    <property type="molecule type" value="Genomic_DNA"/>
</dbReference>
<comment type="caution">
    <text evidence="4">The sequence shown here is derived from an EMBL/GenBank/DDBJ whole genome shotgun (WGS) entry which is preliminary data.</text>
</comment>
<feature type="domain" description="CBS" evidence="3">
    <location>
        <begin position="95"/>
        <end position="153"/>
    </location>
</feature>
<dbReference type="SUPFAM" id="SSF54631">
    <property type="entry name" value="CBS-domain pair"/>
    <property type="match status" value="1"/>
</dbReference>
<dbReference type="AlphaFoldDB" id="A0A1L8CMH6"/>
<dbReference type="RefSeq" id="WP_072659442.1">
    <property type="nucleotide sequence ID" value="NZ_BDFD01000007.1"/>
</dbReference>
<dbReference type="PANTHER" id="PTHR43080">
    <property type="entry name" value="CBS DOMAIN-CONTAINING PROTEIN CBSX3, MITOCHONDRIAL"/>
    <property type="match status" value="1"/>
</dbReference>
<accession>A0A1L8CMH6</accession>
<evidence type="ECO:0000313" key="5">
    <source>
        <dbReference type="Proteomes" id="UP000231632"/>
    </source>
</evidence>
<dbReference type="InterPro" id="IPR000644">
    <property type="entry name" value="CBS_dom"/>
</dbReference>
<dbReference type="PANTHER" id="PTHR43080:SF2">
    <property type="entry name" value="CBS DOMAIN-CONTAINING PROTEIN"/>
    <property type="match status" value="1"/>
</dbReference>